<reference evidence="6 7" key="1">
    <citation type="submission" date="2019-08" db="EMBL/GenBank/DDBJ databases">
        <authorList>
            <person name="Peeters C."/>
        </authorList>
    </citation>
    <scope>NUCLEOTIDE SEQUENCE [LARGE SCALE GENOMIC DNA]</scope>
    <source>
        <strain evidence="6 7">LMG 31106</strain>
    </source>
</reference>
<evidence type="ECO:0000256" key="4">
    <source>
        <dbReference type="SAM" id="SignalP"/>
    </source>
</evidence>
<organism evidence="6 7">
    <name type="scientific">Pandoraea cepalis</name>
    <dbReference type="NCBI Taxonomy" id="2508294"/>
    <lineage>
        <taxon>Bacteria</taxon>
        <taxon>Pseudomonadati</taxon>
        <taxon>Pseudomonadota</taxon>
        <taxon>Betaproteobacteria</taxon>
        <taxon>Burkholderiales</taxon>
        <taxon>Burkholderiaceae</taxon>
        <taxon>Pandoraea</taxon>
    </lineage>
</organism>
<dbReference type="Gene3D" id="3.40.190.10">
    <property type="entry name" value="Periplasmic binding protein-like II"/>
    <property type="match status" value="2"/>
</dbReference>
<dbReference type="Pfam" id="PF09084">
    <property type="entry name" value="NMT1"/>
    <property type="match status" value="1"/>
</dbReference>
<feature type="chain" id="PRO_5022925077" evidence="4">
    <location>
        <begin position="28"/>
        <end position="349"/>
    </location>
</feature>
<dbReference type="Proteomes" id="UP000384354">
    <property type="component" value="Unassembled WGS sequence"/>
</dbReference>
<accession>A0A5E4RMA0</accession>
<feature type="domain" description="SsuA/THI5-like" evidence="5">
    <location>
        <begin position="47"/>
        <end position="173"/>
    </location>
</feature>
<protein>
    <submittedName>
        <fullName evidence="6">ABC transporter substrate-binding protein</fullName>
    </submittedName>
</protein>
<evidence type="ECO:0000256" key="3">
    <source>
        <dbReference type="ARBA" id="ARBA00022729"/>
    </source>
</evidence>
<dbReference type="EMBL" id="CABPSL010000001">
    <property type="protein sequence ID" value="VVD64446.1"/>
    <property type="molecule type" value="Genomic_DNA"/>
</dbReference>
<keyword evidence="3 4" id="KW-0732">Signal</keyword>
<evidence type="ECO:0000256" key="1">
    <source>
        <dbReference type="ARBA" id="ARBA00004418"/>
    </source>
</evidence>
<name>A0A5E4RMA0_9BURK</name>
<comment type="similarity">
    <text evidence="2">Belongs to the bacterial solute-binding protein SsuA/TauA family.</text>
</comment>
<dbReference type="GO" id="GO:0042597">
    <property type="term" value="C:periplasmic space"/>
    <property type="evidence" value="ECO:0007669"/>
    <property type="project" value="UniProtKB-SubCell"/>
</dbReference>
<dbReference type="GO" id="GO:0042918">
    <property type="term" value="P:alkanesulfonate transmembrane transport"/>
    <property type="evidence" value="ECO:0007669"/>
    <property type="project" value="TreeGrafter"/>
</dbReference>
<dbReference type="OrthoDB" id="8555942at2"/>
<proteinExistence type="inferred from homology"/>
<evidence type="ECO:0000313" key="6">
    <source>
        <dbReference type="EMBL" id="VVD64446.1"/>
    </source>
</evidence>
<dbReference type="PANTHER" id="PTHR30024:SF47">
    <property type="entry name" value="TAURINE-BINDING PERIPLASMIC PROTEIN"/>
    <property type="match status" value="1"/>
</dbReference>
<evidence type="ECO:0000259" key="5">
    <source>
        <dbReference type="Pfam" id="PF09084"/>
    </source>
</evidence>
<dbReference type="InterPro" id="IPR015168">
    <property type="entry name" value="SsuA/THI5"/>
</dbReference>
<dbReference type="AlphaFoldDB" id="A0A5E4RMA0"/>
<feature type="signal peptide" evidence="4">
    <location>
        <begin position="1"/>
        <end position="27"/>
    </location>
</feature>
<gene>
    <name evidence="6" type="ORF">PCE31106_00268</name>
</gene>
<evidence type="ECO:0000256" key="2">
    <source>
        <dbReference type="ARBA" id="ARBA00010742"/>
    </source>
</evidence>
<evidence type="ECO:0000313" key="7">
    <source>
        <dbReference type="Proteomes" id="UP000384354"/>
    </source>
</evidence>
<dbReference type="PANTHER" id="PTHR30024">
    <property type="entry name" value="ALIPHATIC SULFONATES-BINDING PROTEIN-RELATED"/>
    <property type="match status" value="1"/>
</dbReference>
<sequence length="349" mass="37069">MKQKSHAVKLLAGVLCAVGLISGHAMAATLPKVSMMIGGIDKQIYLPYQLAQNLGFFKKYGVDMQLSTETAGGVGAEEAVVSGQVEMAGAWYLHTIDFQQHGKNVIGIVQLSGAPGEREMCATDSGVKTPADWKGKVVGVTDVGSGTDDLTLYLAARYHLTSKDFTRVGVGAGPTLIGALKHNRIVCGMTTQPTVNAVEKMRLGYSAIDLATGPGVNKWLGGYWPTASVLARGEWVQAHPVETQAVVNAMVATMHWIHTHSAAEIADHLPKDFVSNQLSSKEEYIKALEQDKGQFLPDGLMPKGGPETVLAVEKLAGKIAKPINLDATYTNDFAIKANTLLASEAKGGK</sequence>
<dbReference type="SUPFAM" id="SSF53850">
    <property type="entry name" value="Periplasmic binding protein-like II"/>
    <property type="match status" value="1"/>
</dbReference>
<comment type="subcellular location">
    <subcellularLocation>
        <location evidence="1">Periplasm</location>
    </subcellularLocation>
</comment>